<keyword evidence="9" id="KW-0472">Membrane</keyword>
<evidence type="ECO:0000256" key="3">
    <source>
        <dbReference type="ARBA" id="ARBA00008725"/>
    </source>
</evidence>
<feature type="transmembrane region" description="Helical" evidence="9">
    <location>
        <begin position="36"/>
        <end position="58"/>
    </location>
</feature>
<comment type="subunit">
    <text evidence="4">The complex is composed of two ATP-binding proteins (PstB), two transmembrane proteins (PstC and PstA) and a solute-binding protein (PstS).</text>
</comment>
<dbReference type="Proteomes" id="UP001337580">
    <property type="component" value="Chromosome"/>
</dbReference>
<name>A0AA48KYJ9_9FIRM</name>
<keyword evidence="5" id="KW-0813">Transport</keyword>
<keyword evidence="5" id="KW-0592">Phosphate transport</keyword>
<dbReference type="EMBL" id="AP027924">
    <property type="protein sequence ID" value="BED91947.1"/>
    <property type="molecule type" value="Genomic_DNA"/>
</dbReference>
<organism evidence="11">
    <name type="scientific">Candidatus Improbicoccus pseudotrichonymphae</name>
    <dbReference type="NCBI Taxonomy" id="3033792"/>
    <lineage>
        <taxon>Bacteria</taxon>
        <taxon>Bacillati</taxon>
        <taxon>Bacillota</taxon>
        <taxon>Clostridia</taxon>
        <taxon>Candidatus Improbicoccus</taxon>
    </lineage>
</organism>
<sequence>MKKIIKIIIPAFLSVLICYFLYVTVIATSGRDKISIIFYTITSVTTVFFLIASFMFGWLKTKRGLIIAGVLFANISLGIFALKCYNYYVSSIRFEEKGVDLELYAPFARNTKAVSLNEPSTLNFTDNFPILDGATAIYPVYSAFVRACYSEKEYDFYKYCVSCHQTSGAYDNLINDRADVIFVVSPPPEEQRQKLKDKGIELNFTPIGKEAFVFFVNSKNIIDNLLVNDIKDIYSGKSKNWNEFGGDDKKIRAFQRPTSSGSQAMLQKIMGDIPIMAPLEEDVASGMGNIIKETAAYKNHKNAIGYSFLFFATQMLSDDKIKLLSINGIFPSKETISDASYPFIAEIYAVTSNSKNKNTQKLINWILSAQGQYLIEKTGYIPIK</sequence>
<comment type="subcellular location">
    <subcellularLocation>
        <location evidence="2">Cell membrane</location>
        <topology evidence="2">Lipid-anchor</topology>
    </subcellularLocation>
</comment>
<dbReference type="PANTHER" id="PTHR30570">
    <property type="entry name" value="PERIPLASMIC PHOSPHATE BINDING COMPONENT OF PHOSPHATE ABC TRANSPORTER"/>
    <property type="match status" value="1"/>
</dbReference>
<dbReference type="GO" id="GO:0005886">
    <property type="term" value="C:plasma membrane"/>
    <property type="evidence" value="ECO:0007669"/>
    <property type="project" value="UniProtKB-SubCell"/>
</dbReference>
<keyword evidence="9" id="KW-0812">Transmembrane</keyword>
<evidence type="ECO:0000256" key="5">
    <source>
        <dbReference type="ARBA" id="ARBA00022592"/>
    </source>
</evidence>
<comment type="function">
    <text evidence="1">Part of the ABC transporter complex PstSACB involved in phosphate import.</text>
</comment>
<keyword evidence="9" id="KW-1133">Transmembrane helix</keyword>
<dbReference type="KEGG" id="ips:CfP315_0504"/>
<dbReference type="InterPro" id="IPR024370">
    <property type="entry name" value="PBP_domain"/>
</dbReference>
<feature type="transmembrane region" description="Helical" evidence="9">
    <location>
        <begin position="7"/>
        <end position="30"/>
    </location>
</feature>
<evidence type="ECO:0000313" key="11">
    <source>
        <dbReference type="EMBL" id="BED91947.1"/>
    </source>
</evidence>
<evidence type="ECO:0000256" key="2">
    <source>
        <dbReference type="ARBA" id="ARBA00004193"/>
    </source>
</evidence>
<evidence type="ECO:0000256" key="6">
    <source>
        <dbReference type="ARBA" id="ARBA00022729"/>
    </source>
</evidence>
<evidence type="ECO:0000256" key="7">
    <source>
        <dbReference type="ARBA" id="ARBA00023139"/>
    </source>
</evidence>
<feature type="transmembrane region" description="Helical" evidence="9">
    <location>
        <begin position="65"/>
        <end position="88"/>
    </location>
</feature>
<comment type="similarity">
    <text evidence="3">Belongs to the PstS family.</text>
</comment>
<protein>
    <submittedName>
        <fullName evidence="11">Phosphate transport system substrate-binding protein</fullName>
    </submittedName>
</protein>
<keyword evidence="6" id="KW-0732">Signal</keyword>
<reference evidence="11" key="1">
    <citation type="journal article" date="2023" name="ISME J.">
        <title>Emergence of putative energy parasites within Clostridia revealed by genome analysis of a novel endosymbiotic clade.</title>
        <authorList>
            <person name="Takahashi K."/>
            <person name="Kuwahara H."/>
            <person name="Horikawa Y."/>
            <person name="Izawa K."/>
            <person name="Kato D."/>
            <person name="Inagaki T."/>
            <person name="Yuki M."/>
            <person name="Ohkuma M."/>
            <person name="Hongoh Y."/>
        </authorList>
    </citation>
    <scope>NUCLEOTIDE SEQUENCE</scope>
    <source>
        <strain evidence="11">CfP3-15</strain>
    </source>
</reference>
<evidence type="ECO:0000256" key="8">
    <source>
        <dbReference type="ARBA" id="ARBA00023288"/>
    </source>
</evidence>
<evidence type="ECO:0000256" key="9">
    <source>
        <dbReference type="SAM" id="Phobius"/>
    </source>
</evidence>
<keyword evidence="8" id="KW-0449">Lipoprotein</keyword>
<proteinExistence type="inferred from homology"/>
<dbReference type="InterPro" id="IPR050811">
    <property type="entry name" value="Phosphate_ABC_transporter"/>
</dbReference>
<dbReference type="SUPFAM" id="SSF53850">
    <property type="entry name" value="Periplasmic binding protein-like II"/>
    <property type="match status" value="1"/>
</dbReference>
<dbReference type="PANTHER" id="PTHR30570:SF1">
    <property type="entry name" value="PHOSPHATE-BINDING PROTEIN PSTS"/>
    <property type="match status" value="1"/>
</dbReference>
<dbReference type="GO" id="GO:0006817">
    <property type="term" value="P:phosphate ion transport"/>
    <property type="evidence" value="ECO:0007669"/>
    <property type="project" value="UniProtKB-KW"/>
</dbReference>
<feature type="domain" description="PBP" evidence="10">
    <location>
        <begin position="132"/>
        <end position="369"/>
    </location>
</feature>
<evidence type="ECO:0000256" key="4">
    <source>
        <dbReference type="ARBA" id="ARBA00011529"/>
    </source>
</evidence>
<accession>A0AA48KYJ9</accession>
<gene>
    <name evidence="11" type="ORF">CfP315_0504</name>
</gene>
<dbReference type="AlphaFoldDB" id="A0AA48KYJ9"/>
<keyword evidence="7" id="KW-0564">Palmitate</keyword>
<evidence type="ECO:0000256" key="1">
    <source>
        <dbReference type="ARBA" id="ARBA00002841"/>
    </source>
</evidence>
<dbReference type="Pfam" id="PF12849">
    <property type="entry name" value="PBP_like_2"/>
    <property type="match status" value="1"/>
</dbReference>
<evidence type="ECO:0000259" key="10">
    <source>
        <dbReference type="Pfam" id="PF12849"/>
    </source>
</evidence>
<dbReference type="Gene3D" id="3.40.190.10">
    <property type="entry name" value="Periplasmic binding protein-like II"/>
    <property type="match status" value="2"/>
</dbReference>